<sequence length="214" mass="23837">MSKPIKYFIFSVMALFSLSTFALDRSKVAENAEDVTPLLNGMAIPNVMVKTPEGDPVSLKAMLLQQPSVIVFYRGGWCPYCSRQLAELKDIEQDLLKEGYQILAISPETPEKLQSQKLETEFAAQLISDADLEAIKGFGIGFYVPDDTRKLYKDRMNVELTPDTNERAVLPAPAIFISDTQGNIQFSYVNPNFRVRPSAELVLSAAKLVKQPAK</sequence>
<dbReference type="PROSITE" id="PS51352">
    <property type="entry name" value="THIOREDOXIN_2"/>
    <property type="match status" value="1"/>
</dbReference>
<feature type="chain" id="PRO_5041364558" description="thioredoxin-dependent peroxiredoxin" evidence="12">
    <location>
        <begin position="23"/>
        <end position="214"/>
    </location>
</feature>
<evidence type="ECO:0000256" key="8">
    <source>
        <dbReference type="ARBA" id="ARBA00032824"/>
    </source>
</evidence>
<comment type="catalytic activity">
    <reaction evidence="11">
        <text>a hydroperoxide + [thioredoxin]-dithiol = an alcohol + [thioredoxin]-disulfide + H2O</text>
        <dbReference type="Rhea" id="RHEA:62620"/>
        <dbReference type="Rhea" id="RHEA-COMP:10698"/>
        <dbReference type="Rhea" id="RHEA-COMP:10700"/>
        <dbReference type="ChEBI" id="CHEBI:15377"/>
        <dbReference type="ChEBI" id="CHEBI:29950"/>
        <dbReference type="ChEBI" id="CHEBI:30879"/>
        <dbReference type="ChEBI" id="CHEBI:35924"/>
        <dbReference type="ChEBI" id="CHEBI:50058"/>
        <dbReference type="EC" id="1.11.1.24"/>
    </reaction>
</comment>
<evidence type="ECO:0000256" key="5">
    <source>
        <dbReference type="ARBA" id="ARBA00023002"/>
    </source>
</evidence>
<feature type="domain" description="Thioredoxin" evidence="13">
    <location>
        <begin position="38"/>
        <end position="211"/>
    </location>
</feature>
<evidence type="ECO:0000313" key="15">
    <source>
        <dbReference type="Proteomes" id="UP001156601"/>
    </source>
</evidence>
<evidence type="ECO:0000256" key="3">
    <source>
        <dbReference type="ARBA" id="ARBA00022559"/>
    </source>
</evidence>
<evidence type="ECO:0000256" key="10">
    <source>
        <dbReference type="ARBA" id="ARBA00042639"/>
    </source>
</evidence>
<keyword evidence="15" id="KW-1185">Reference proteome</keyword>
<comment type="function">
    <text evidence="1">Thiol-specific peroxidase that catalyzes the reduction of hydrogen peroxide and organic hydroperoxides to water and alcohols, respectively. Plays a role in cell protection against oxidative stress by detoxifying peroxides and as sensor of hydrogen peroxide-mediated signaling events.</text>
</comment>
<keyword evidence="7" id="KW-0676">Redox-active center</keyword>
<comment type="similarity">
    <text evidence="9">Belongs to the peroxiredoxin family. BCP/PrxQ subfamily.</text>
</comment>
<proteinExistence type="inferred from homology"/>
<dbReference type="GO" id="GO:0034599">
    <property type="term" value="P:cellular response to oxidative stress"/>
    <property type="evidence" value="ECO:0007669"/>
    <property type="project" value="TreeGrafter"/>
</dbReference>
<dbReference type="GO" id="GO:0005737">
    <property type="term" value="C:cytoplasm"/>
    <property type="evidence" value="ECO:0007669"/>
    <property type="project" value="TreeGrafter"/>
</dbReference>
<evidence type="ECO:0000256" key="2">
    <source>
        <dbReference type="ARBA" id="ARBA00013017"/>
    </source>
</evidence>
<evidence type="ECO:0000256" key="12">
    <source>
        <dbReference type="SAM" id="SignalP"/>
    </source>
</evidence>
<evidence type="ECO:0000256" key="9">
    <source>
        <dbReference type="ARBA" id="ARBA00038489"/>
    </source>
</evidence>
<evidence type="ECO:0000256" key="7">
    <source>
        <dbReference type="ARBA" id="ARBA00023284"/>
    </source>
</evidence>
<dbReference type="InterPro" id="IPR000866">
    <property type="entry name" value="AhpC/TSA"/>
</dbReference>
<dbReference type="CDD" id="cd02970">
    <property type="entry name" value="PRX_like2"/>
    <property type="match status" value="1"/>
</dbReference>
<dbReference type="EC" id="1.11.1.24" evidence="2"/>
<reference evidence="14" key="2">
    <citation type="submission" date="2023-01" db="EMBL/GenBank/DDBJ databases">
        <title>Draft genome sequence of Agaribacter marinus strain NBRC 110023.</title>
        <authorList>
            <person name="Sun Q."/>
            <person name="Mori K."/>
        </authorList>
    </citation>
    <scope>NUCLEOTIDE SEQUENCE</scope>
    <source>
        <strain evidence="14">NBRC 110023</strain>
    </source>
</reference>
<evidence type="ECO:0000256" key="6">
    <source>
        <dbReference type="ARBA" id="ARBA00023157"/>
    </source>
</evidence>
<comment type="caution">
    <text evidence="14">The sequence shown here is derived from an EMBL/GenBank/DDBJ whole genome shotgun (WGS) entry which is preliminary data.</text>
</comment>
<keyword evidence="4" id="KW-0049">Antioxidant</keyword>
<dbReference type="GO" id="GO:0045454">
    <property type="term" value="P:cell redox homeostasis"/>
    <property type="evidence" value="ECO:0007669"/>
    <property type="project" value="TreeGrafter"/>
</dbReference>
<evidence type="ECO:0000256" key="1">
    <source>
        <dbReference type="ARBA" id="ARBA00003330"/>
    </source>
</evidence>
<dbReference type="AlphaFoldDB" id="A0AA37WI24"/>
<dbReference type="RefSeq" id="WP_284215621.1">
    <property type="nucleotide sequence ID" value="NZ_BSOT01000002.1"/>
</dbReference>
<keyword evidence="3" id="KW-0575">Peroxidase</keyword>
<evidence type="ECO:0000256" key="11">
    <source>
        <dbReference type="ARBA" id="ARBA00049091"/>
    </source>
</evidence>
<keyword evidence="6" id="KW-1015">Disulfide bond</keyword>
<dbReference type="InterPro" id="IPR036249">
    <property type="entry name" value="Thioredoxin-like_sf"/>
</dbReference>
<feature type="signal peptide" evidence="12">
    <location>
        <begin position="1"/>
        <end position="22"/>
    </location>
</feature>
<name>A0AA37WI24_9ALTE</name>
<keyword evidence="12" id="KW-0732">Signal</keyword>
<accession>A0AA37WI24</accession>
<evidence type="ECO:0000256" key="4">
    <source>
        <dbReference type="ARBA" id="ARBA00022862"/>
    </source>
</evidence>
<dbReference type="InterPro" id="IPR050924">
    <property type="entry name" value="Peroxiredoxin_BCP/PrxQ"/>
</dbReference>
<organism evidence="14 15">
    <name type="scientific">Agaribacter marinus</name>
    <dbReference type="NCBI Taxonomy" id="1431249"/>
    <lineage>
        <taxon>Bacteria</taxon>
        <taxon>Pseudomonadati</taxon>
        <taxon>Pseudomonadota</taxon>
        <taxon>Gammaproteobacteria</taxon>
        <taxon>Alteromonadales</taxon>
        <taxon>Alteromonadaceae</taxon>
        <taxon>Agaribacter</taxon>
    </lineage>
</organism>
<protein>
    <recommendedName>
        <fullName evidence="2">thioredoxin-dependent peroxiredoxin</fullName>
        <ecNumber evidence="2">1.11.1.24</ecNumber>
    </recommendedName>
    <alternativeName>
        <fullName evidence="8">Thioredoxin peroxidase</fullName>
    </alternativeName>
    <alternativeName>
        <fullName evidence="10">Thioredoxin-dependent peroxiredoxin Bcp</fullName>
    </alternativeName>
</protein>
<evidence type="ECO:0000313" key="14">
    <source>
        <dbReference type="EMBL" id="GLR69289.1"/>
    </source>
</evidence>
<dbReference type="PANTHER" id="PTHR42801">
    <property type="entry name" value="THIOREDOXIN-DEPENDENT PEROXIDE REDUCTASE"/>
    <property type="match status" value="1"/>
</dbReference>
<keyword evidence="5" id="KW-0560">Oxidoreductase</keyword>
<dbReference type="EMBL" id="BSOT01000002">
    <property type="protein sequence ID" value="GLR69289.1"/>
    <property type="molecule type" value="Genomic_DNA"/>
</dbReference>
<dbReference type="Gene3D" id="3.40.30.10">
    <property type="entry name" value="Glutaredoxin"/>
    <property type="match status" value="1"/>
</dbReference>
<dbReference type="InterPro" id="IPR013766">
    <property type="entry name" value="Thioredoxin_domain"/>
</dbReference>
<gene>
    <name evidence="14" type="ORF">GCM10007852_01970</name>
</gene>
<dbReference type="PANTHER" id="PTHR42801:SF7">
    <property type="entry name" value="SLL1159 PROTEIN"/>
    <property type="match status" value="1"/>
</dbReference>
<evidence type="ECO:0000259" key="13">
    <source>
        <dbReference type="PROSITE" id="PS51352"/>
    </source>
</evidence>
<dbReference type="SUPFAM" id="SSF52833">
    <property type="entry name" value="Thioredoxin-like"/>
    <property type="match status" value="1"/>
</dbReference>
<dbReference type="Proteomes" id="UP001156601">
    <property type="component" value="Unassembled WGS sequence"/>
</dbReference>
<reference evidence="14" key="1">
    <citation type="journal article" date="2014" name="Int. J. Syst. Evol. Microbiol.">
        <title>Complete genome sequence of Corynebacterium casei LMG S-19264T (=DSM 44701T), isolated from a smear-ripened cheese.</title>
        <authorList>
            <consortium name="US DOE Joint Genome Institute (JGI-PGF)"/>
            <person name="Walter F."/>
            <person name="Albersmeier A."/>
            <person name="Kalinowski J."/>
            <person name="Ruckert C."/>
        </authorList>
    </citation>
    <scope>NUCLEOTIDE SEQUENCE</scope>
    <source>
        <strain evidence="14">NBRC 110023</strain>
    </source>
</reference>
<dbReference type="Pfam" id="PF00578">
    <property type="entry name" value="AhpC-TSA"/>
    <property type="match status" value="1"/>
</dbReference>
<dbReference type="GO" id="GO:0008379">
    <property type="term" value="F:thioredoxin peroxidase activity"/>
    <property type="evidence" value="ECO:0007669"/>
    <property type="project" value="TreeGrafter"/>
</dbReference>